<sequence>MPELETERLRLSPIGPHCADELYRLHQDPGIARWYGDWTRAEAEARAAEIGRSWHRDGVGKWLAYHRKSGELVGRDGLSYQDVSGARRLEIGWAVREAHWGNGYATEIGLAGLTRARELRVTEVVAFTEVHNVRSRAVMERLGFTYRHDFPHRGEPFALYAISQSD</sequence>
<proteinExistence type="predicted"/>
<reference evidence="2 3" key="1">
    <citation type="submission" date="2020-08" db="EMBL/GenBank/DDBJ databases">
        <title>Amycolatopsis echigonensis JCM 21831.</title>
        <authorList>
            <person name="Tedsree N."/>
            <person name="Kuncharoen N."/>
            <person name="Likhitwitayawuid K."/>
            <person name="Tanasupawat S."/>
        </authorList>
    </citation>
    <scope>NUCLEOTIDE SEQUENCE [LARGE SCALE GENOMIC DNA]</scope>
    <source>
        <strain evidence="2 3">JCM 21831</strain>
    </source>
</reference>
<evidence type="ECO:0000313" key="2">
    <source>
        <dbReference type="EMBL" id="MBB2498913.1"/>
    </source>
</evidence>
<dbReference type="Proteomes" id="UP000550260">
    <property type="component" value="Unassembled WGS sequence"/>
</dbReference>
<dbReference type="Pfam" id="PF13302">
    <property type="entry name" value="Acetyltransf_3"/>
    <property type="match status" value="1"/>
</dbReference>
<name>A0A8E1VV90_9PSEU</name>
<dbReference type="InterPro" id="IPR016181">
    <property type="entry name" value="Acyl_CoA_acyltransferase"/>
</dbReference>
<dbReference type="EMBL" id="JACJHR010000007">
    <property type="protein sequence ID" value="MBB2498913.1"/>
    <property type="molecule type" value="Genomic_DNA"/>
</dbReference>
<gene>
    <name evidence="2" type="ORF">H5411_07165</name>
</gene>
<dbReference type="PROSITE" id="PS51186">
    <property type="entry name" value="GNAT"/>
    <property type="match status" value="1"/>
</dbReference>
<dbReference type="GO" id="GO:0016747">
    <property type="term" value="F:acyltransferase activity, transferring groups other than amino-acyl groups"/>
    <property type="evidence" value="ECO:0007669"/>
    <property type="project" value="InterPro"/>
</dbReference>
<dbReference type="InterPro" id="IPR000182">
    <property type="entry name" value="GNAT_dom"/>
</dbReference>
<protein>
    <submittedName>
        <fullName evidence="2">GNAT family N-acetyltransferase</fullName>
    </submittedName>
</protein>
<accession>A0A8E1VV90</accession>
<organism evidence="2 3">
    <name type="scientific">Amycolatopsis echigonensis</name>
    <dbReference type="NCBI Taxonomy" id="2576905"/>
    <lineage>
        <taxon>Bacteria</taxon>
        <taxon>Bacillati</taxon>
        <taxon>Actinomycetota</taxon>
        <taxon>Actinomycetes</taxon>
        <taxon>Pseudonocardiales</taxon>
        <taxon>Pseudonocardiaceae</taxon>
        <taxon>Amycolatopsis</taxon>
    </lineage>
</organism>
<feature type="domain" description="N-acetyltransferase" evidence="1">
    <location>
        <begin position="9"/>
        <end position="166"/>
    </location>
</feature>
<dbReference type="PANTHER" id="PTHR43792:SF1">
    <property type="entry name" value="N-ACETYLTRANSFERASE DOMAIN-CONTAINING PROTEIN"/>
    <property type="match status" value="1"/>
</dbReference>
<comment type="caution">
    <text evidence="2">The sequence shown here is derived from an EMBL/GenBank/DDBJ whole genome shotgun (WGS) entry which is preliminary data.</text>
</comment>
<dbReference type="SUPFAM" id="SSF55729">
    <property type="entry name" value="Acyl-CoA N-acyltransferases (Nat)"/>
    <property type="match status" value="1"/>
</dbReference>
<dbReference type="InterPro" id="IPR051531">
    <property type="entry name" value="N-acetyltransferase"/>
</dbReference>
<dbReference type="PANTHER" id="PTHR43792">
    <property type="entry name" value="GNAT FAMILY, PUTATIVE (AFU_ORTHOLOGUE AFUA_3G00765)-RELATED-RELATED"/>
    <property type="match status" value="1"/>
</dbReference>
<evidence type="ECO:0000313" key="3">
    <source>
        <dbReference type="Proteomes" id="UP000550260"/>
    </source>
</evidence>
<dbReference type="AlphaFoldDB" id="A0A8E1VV90"/>
<dbReference type="Gene3D" id="3.40.630.30">
    <property type="match status" value="1"/>
</dbReference>
<evidence type="ECO:0000259" key="1">
    <source>
        <dbReference type="PROSITE" id="PS51186"/>
    </source>
</evidence>